<accession>A0A4S2MU00</accession>
<dbReference type="STRING" id="341454.A0A4S2MU00"/>
<proteinExistence type="predicted"/>
<dbReference type="SUPFAM" id="SSF56112">
    <property type="entry name" value="Protein kinase-like (PK-like)"/>
    <property type="match status" value="1"/>
</dbReference>
<evidence type="ECO:0000313" key="1">
    <source>
        <dbReference type="EMBL" id="TGZ79990.1"/>
    </source>
</evidence>
<dbReference type="EMBL" id="ML220127">
    <property type="protein sequence ID" value="TGZ79990.1"/>
    <property type="molecule type" value="Genomic_DNA"/>
</dbReference>
<reference evidence="1 2" key="1">
    <citation type="submission" date="2019-04" db="EMBL/GenBank/DDBJ databases">
        <title>Comparative genomics and transcriptomics to analyze fruiting body development in filamentous ascomycetes.</title>
        <authorList>
            <consortium name="DOE Joint Genome Institute"/>
            <person name="Lutkenhaus R."/>
            <person name="Traeger S."/>
            <person name="Breuer J."/>
            <person name="Kuo A."/>
            <person name="Lipzen A."/>
            <person name="Pangilinan J."/>
            <person name="Dilworth D."/>
            <person name="Sandor L."/>
            <person name="Poggeler S."/>
            <person name="Barry K."/>
            <person name="Grigoriev I.V."/>
            <person name="Nowrousian M."/>
        </authorList>
    </citation>
    <scope>NUCLEOTIDE SEQUENCE [LARGE SCALE GENOMIC DNA]</scope>
    <source>
        <strain evidence="1 2">CBS 389.68</strain>
    </source>
</reference>
<dbReference type="InterPro" id="IPR011009">
    <property type="entry name" value="Kinase-like_dom_sf"/>
</dbReference>
<dbReference type="Proteomes" id="UP000298138">
    <property type="component" value="Unassembled WGS sequence"/>
</dbReference>
<protein>
    <recommendedName>
        <fullName evidence="3">Protein kinase domain-containing protein</fullName>
    </recommendedName>
</protein>
<gene>
    <name evidence="1" type="ORF">EX30DRAFT_372518</name>
</gene>
<dbReference type="InParanoid" id="A0A4S2MU00"/>
<sequence>MLGPTIEVLIYSEWYTQPFECTARYKPGGLHPVSLHDTLHNRHRILYKLGHTTFATVWLAENLCFRENNAPRYVAVKIFSADAEKGAINAAVIRWLRGGR</sequence>
<name>A0A4S2MU00_9PEZI</name>
<dbReference type="Gene3D" id="3.30.200.20">
    <property type="entry name" value="Phosphorylase Kinase, domain 1"/>
    <property type="match status" value="1"/>
</dbReference>
<evidence type="ECO:0008006" key="3">
    <source>
        <dbReference type="Google" id="ProtNLM"/>
    </source>
</evidence>
<dbReference type="OrthoDB" id="4367430at2759"/>
<dbReference type="AlphaFoldDB" id="A0A4S2MU00"/>
<keyword evidence="2" id="KW-1185">Reference proteome</keyword>
<evidence type="ECO:0000313" key="2">
    <source>
        <dbReference type="Proteomes" id="UP000298138"/>
    </source>
</evidence>
<organism evidence="1 2">
    <name type="scientific">Ascodesmis nigricans</name>
    <dbReference type="NCBI Taxonomy" id="341454"/>
    <lineage>
        <taxon>Eukaryota</taxon>
        <taxon>Fungi</taxon>
        <taxon>Dikarya</taxon>
        <taxon>Ascomycota</taxon>
        <taxon>Pezizomycotina</taxon>
        <taxon>Pezizomycetes</taxon>
        <taxon>Pezizales</taxon>
        <taxon>Ascodesmidaceae</taxon>
        <taxon>Ascodesmis</taxon>
    </lineage>
</organism>